<protein>
    <submittedName>
        <fullName evidence="1">Uncharacterized protein</fullName>
    </submittedName>
</protein>
<evidence type="ECO:0000313" key="1">
    <source>
        <dbReference type="EMBL" id="KAH7924227.1"/>
    </source>
</evidence>
<proteinExistence type="predicted"/>
<reference evidence="1" key="1">
    <citation type="journal article" date="2021" name="New Phytol.">
        <title>Evolutionary innovations through gain and loss of genes in the ectomycorrhizal Boletales.</title>
        <authorList>
            <person name="Wu G."/>
            <person name="Miyauchi S."/>
            <person name="Morin E."/>
            <person name="Kuo A."/>
            <person name="Drula E."/>
            <person name="Varga T."/>
            <person name="Kohler A."/>
            <person name="Feng B."/>
            <person name="Cao Y."/>
            <person name="Lipzen A."/>
            <person name="Daum C."/>
            <person name="Hundley H."/>
            <person name="Pangilinan J."/>
            <person name="Johnson J."/>
            <person name="Barry K."/>
            <person name="LaButti K."/>
            <person name="Ng V."/>
            <person name="Ahrendt S."/>
            <person name="Min B."/>
            <person name="Choi I.G."/>
            <person name="Park H."/>
            <person name="Plett J.M."/>
            <person name="Magnuson J."/>
            <person name="Spatafora J.W."/>
            <person name="Nagy L.G."/>
            <person name="Henrissat B."/>
            <person name="Grigoriev I.V."/>
            <person name="Yang Z.L."/>
            <person name="Xu J."/>
            <person name="Martin F.M."/>
        </authorList>
    </citation>
    <scope>NUCLEOTIDE SEQUENCE</scope>
    <source>
        <strain evidence="1">KUC20120723A-06</strain>
    </source>
</reference>
<accession>A0ACB8BHF3</accession>
<dbReference type="Proteomes" id="UP000790709">
    <property type="component" value="Unassembled WGS sequence"/>
</dbReference>
<comment type="caution">
    <text evidence="1">The sequence shown here is derived from an EMBL/GenBank/DDBJ whole genome shotgun (WGS) entry which is preliminary data.</text>
</comment>
<gene>
    <name evidence="1" type="ORF">BV22DRAFT_1130001</name>
</gene>
<keyword evidence="2" id="KW-1185">Reference proteome</keyword>
<name>A0ACB8BHF3_9AGAM</name>
<dbReference type="EMBL" id="MU266430">
    <property type="protein sequence ID" value="KAH7924227.1"/>
    <property type="molecule type" value="Genomic_DNA"/>
</dbReference>
<evidence type="ECO:0000313" key="2">
    <source>
        <dbReference type="Proteomes" id="UP000790709"/>
    </source>
</evidence>
<organism evidence="1 2">
    <name type="scientific">Leucogyrophana mollusca</name>
    <dbReference type="NCBI Taxonomy" id="85980"/>
    <lineage>
        <taxon>Eukaryota</taxon>
        <taxon>Fungi</taxon>
        <taxon>Dikarya</taxon>
        <taxon>Basidiomycota</taxon>
        <taxon>Agaricomycotina</taxon>
        <taxon>Agaricomycetes</taxon>
        <taxon>Agaricomycetidae</taxon>
        <taxon>Boletales</taxon>
        <taxon>Boletales incertae sedis</taxon>
        <taxon>Leucogyrophana</taxon>
    </lineage>
</organism>
<sequence>MHRALRVSEVLRIICEGSEKSSLLAVARTCHTFCPVALDVLWAELDNVLPLLKCLPPEFCAEEEGSLHWGDGVYLTEANRINFLKYSHRVRSLSWVFYSPEKLEASGLNIDPKVLQMFSVLDCTKSPFPYLKSFYWSDDREENIPFINLFIGPSLLDLRLRFDNKPGPLRFLFLSTLSWRCPQLKSLRESKTRDEDEATTAVFSQALCGFRHLERLHCHQLEENAWDHILQLPSLVDLDVDVASFSLSKFLPTSKVCRGALSPNIRSIRLVCLDHEAAAKLLGCMHIAPHKFDIWIRLTSAGERPALFDALSQHCDHRSLQHITILNLQISSDPTFFISIRTVQPFFCFTALRTLVFSGSLSSSLNDHALSEMANSWPLLEKLHLGYWQTPSKITFQGLASLVDRCPRLHDLQIGIDARELASFGLQDLRRITPNHTIRQLDLGNSRLDNPTEVALRLFDLFPGLERIVASKEGFIGEPGFEQCWELWRQVGGHLRAFRMMREQIRWRDQQAT</sequence>